<dbReference type="SFLD" id="SFLDG01065">
    <property type="entry name" value="anaerobic_coproporphyrinogen-I"/>
    <property type="match status" value="1"/>
</dbReference>
<evidence type="ECO:0000256" key="5">
    <source>
        <dbReference type="ARBA" id="ARBA00022691"/>
    </source>
</evidence>
<dbReference type="Proteomes" id="UP000808337">
    <property type="component" value="Unassembled WGS sequence"/>
</dbReference>
<dbReference type="InterPro" id="IPR006638">
    <property type="entry name" value="Elp3/MiaA/NifB-like_rSAM"/>
</dbReference>
<comment type="cofactor">
    <cofactor evidence="1">
        <name>[4Fe-4S] cluster</name>
        <dbReference type="ChEBI" id="CHEBI:49883"/>
    </cofactor>
</comment>
<evidence type="ECO:0000256" key="1">
    <source>
        <dbReference type="ARBA" id="ARBA00001966"/>
    </source>
</evidence>
<evidence type="ECO:0000256" key="7">
    <source>
        <dbReference type="ARBA" id="ARBA00023004"/>
    </source>
</evidence>
<dbReference type="GO" id="GO:0006779">
    <property type="term" value="P:porphyrin-containing compound biosynthetic process"/>
    <property type="evidence" value="ECO:0007669"/>
    <property type="project" value="InterPro"/>
</dbReference>
<dbReference type="PANTHER" id="PTHR13932">
    <property type="entry name" value="COPROPORPHYRINIGEN III OXIDASE"/>
    <property type="match status" value="1"/>
</dbReference>
<comment type="similarity">
    <text evidence="2">Belongs to the anaerobic coproporphyrinogen-III oxidase family. HemW subfamily.</text>
</comment>
<keyword evidence="9 10" id="KW-0143">Chaperone</keyword>
<dbReference type="InterPro" id="IPR013785">
    <property type="entry name" value="Aldolase_TIM"/>
</dbReference>
<evidence type="ECO:0000256" key="3">
    <source>
        <dbReference type="ARBA" id="ARBA00017228"/>
    </source>
</evidence>
<keyword evidence="6 10" id="KW-0479">Metal-binding</keyword>
<organism evidence="13 14">
    <name type="scientific">Candidatus Opimibacter skivensis</name>
    <dbReference type="NCBI Taxonomy" id="2982028"/>
    <lineage>
        <taxon>Bacteria</taxon>
        <taxon>Pseudomonadati</taxon>
        <taxon>Bacteroidota</taxon>
        <taxon>Saprospiria</taxon>
        <taxon>Saprospirales</taxon>
        <taxon>Saprospiraceae</taxon>
        <taxon>Candidatus Opimibacter</taxon>
    </lineage>
</organism>
<evidence type="ECO:0000256" key="6">
    <source>
        <dbReference type="ARBA" id="ARBA00022723"/>
    </source>
</evidence>
<dbReference type="EMBL" id="JADKGY010000001">
    <property type="protein sequence ID" value="MBK9981681.1"/>
    <property type="molecule type" value="Genomic_DNA"/>
</dbReference>
<dbReference type="InterPro" id="IPR034505">
    <property type="entry name" value="Coproporphyrinogen-III_oxidase"/>
</dbReference>
<evidence type="ECO:0000256" key="9">
    <source>
        <dbReference type="ARBA" id="ARBA00023186"/>
    </source>
</evidence>
<comment type="caution">
    <text evidence="13">The sequence shown here is derived from an EMBL/GenBank/DDBJ whole genome shotgun (WGS) entry which is preliminary data.</text>
</comment>
<dbReference type="NCBIfam" id="TIGR00539">
    <property type="entry name" value="hemN_rel"/>
    <property type="match status" value="1"/>
</dbReference>
<feature type="domain" description="Radical SAM core" evidence="12">
    <location>
        <begin position="1"/>
        <end position="231"/>
    </location>
</feature>
<dbReference type="CDD" id="cd01335">
    <property type="entry name" value="Radical_SAM"/>
    <property type="match status" value="1"/>
</dbReference>
<comment type="subcellular location">
    <subcellularLocation>
        <location evidence="10">Cytoplasm</location>
    </subcellularLocation>
</comment>
<dbReference type="AlphaFoldDB" id="A0A9D7STD7"/>
<dbReference type="SMART" id="SM00729">
    <property type="entry name" value="Elp3"/>
    <property type="match status" value="1"/>
</dbReference>
<protein>
    <recommendedName>
        <fullName evidence="3 10">Heme chaperone HemW</fullName>
    </recommendedName>
</protein>
<dbReference type="GO" id="GO:0004109">
    <property type="term" value="F:coproporphyrinogen oxidase activity"/>
    <property type="evidence" value="ECO:0007669"/>
    <property type="project" value="InterPro"/>
</dbReference>
<dbReference type="GO" id="GO:0005737">
    <property type="term" value="C:cytoplasm"/>
    <property type="evidence" value="ECO:0007669"/>
    <property type="project" value="UniProtKB-SubCell"/>
</dbReference>
<dbReference type="SUPFAM" id="SSF102114">
    <property type="entry name" value="Radical SAM enzymes"/>
    <property type="match status" value="1"/>
</dbReference>
<dbReference type="InterPro" id="IPR010723">
    <property type="entry name" value="HemN_C"/>
</dbReference>
<evidence type="ECO:0000256" key="10">
    <source>
        <dbReference type="RuleBase" id="RU364116"/>
    </source>
</evidence>
<keyword evidence="7 10" id="KW-0408">Iron</keyword>
<evidence type="ECO:0000256" key="4">
    <source>
        <dbReference type="ARBA" id="ARBA00022617"/>
    </source>
</evidence>
<proteinExistence type="inferred from homology"/>
<keyword evidence="4 10" id="KW-0349">Heme</keyword>
<dbReference type="InterPro" id="IPR058240">
    <property type="entry name" value="rSAM_sf"/>
</dbReference>
<feature type="domain" description="KA1" evidence="11">
    <location>
        <begin position="284"/>
        <end position="343"/>
    </location>
</feature>
<keyword evidence="10" id="KW-0963">Cytoplasm</keyword>
<dbReference type="Gene3D" id="3.20.20.70">
    <property type="entry name" value="Aldolase class I"/>
    <property type="match status" value="1"/>
</dbReference>
<gene>
    <name evidence="13" type="primary">hemW</name>
    <name evidence="13" type="ORF">IPP15_04535</name>
</gene>
<comment type="function">
    <text evidence="10">Probably acts as a heme chaperone, transferring heme to an unknown acceptor. Binds one molecule of heme per monomer, possibly covalently. Binds 1 [4Fe-4S] cluster. The cluster is coordinated with 3 cysteines and an exchangeable S-adenosyl-L-methionine.</text>
</comment>
<dbReference type="SFLD" id="SFLDG01082">
    <property type="entry name" value="B12-binding_domain_containing"/>
    <property type="match status" value="1"/>
</dbReference>
<evidence type="ECO:0000256" key="8">
    <source>
        <dbReference type="ARBA" id="ARBA00023014"/>
    </source>
</evidence>
<dbReference type="GO" id="GO:0046872">
    <property type="term" value="F:metal ion binding"/>
    <property type="evidence" value="ECO:0007669"/>
    <property type="project" value="UniProtKB-UniRule"/>
</dbReference>
<dbReference type="GO" id="GO:0051539">
    <property type="term" value="F:4 iron, 4 sulfur cluster binding"/>
    <property type="evidence" value="ECO:0007669"/>
    <property type="project" value="UniProtKB-UniRule"/>
</dbReference>
<evidence type="ECO:0000313" key="14">
    <source>
        <dbReference type="Proteomes" id="UP000808337"/>
    </source>
</evidence>
<dbReference type="SFLD" id="SFLDS00029">
    <property type="entry name" value="Radical_SAM"/>
    <property type="match status" value="1"/>
</dbReference>
<evidence type="ECO:0000313" key="13">
    <source>
        <dbReference type="EMBL" id="MBK9981681.1"/>
    </source>
</evidence>
<accession>A0A9D7STD7</accession>
<evidence type="ECO:0000259" key="11">
    <source>
        <dbReference type="PROSITE" id="PS50032"/>
    </source>
</evidence>
<dbReference type="PROSITE" id="PS50032">
    <property type="entry name" value="KA1"/>
    <property type="match status" value="1"/>
</dbReference>
<dbReference type="PROSITE" id="PS51918">
    <property type="entry name" value="RADICAL_SAM"/>
    <property type="match status" value="1"/>
</dbReference>
<dbReference type="Pfam" id="PF04055">
    <property type="entry name" value="Radical_SAM"/>
    <property type="match status" value="1"/>
</dbReference>
<dbReference type="InterPro" id="IPR007197">
    <property type="entry name" value="rSAM"/>
</dbReference>
<dbReference type="PANTHER" id="PTHR13932:SF5">
    <property type="entry name" value="RADICAL S-ADENOSYL METHIONINE DOMAIN-CONTAINING PROTEIN 1, MITOCHONDRIAL"/>
    <property type="match status" value="1"/>
</dbReference>
<keyword evidence="10" id="KW-0004">4Fe-4S</keyword>
<reference evidence="13 14" key="1">
    <citation type="submission" date="2020-10" db="EMBL/GenBank/DDBJ databases">
        <title>Connecting structure to function with the recovery of over 1000 high-quality activated sludge metagenome-assembled genomes encoding full-length rRNA genes using long-read sequencing.</title>
        <authorList>
            <person name="Singleton C.M."/>
            <person name="Petriglieri F."/>
            <person name="Kristensen J.M."/>
            <person name="Kirkegaard R.H."/>
            <person name="Michaelsen T.Y."/>
            <person name="Andersen M.H."/>
            <person name="Karst S.M."/>
            <person name="Dueholm M.S."/>
            <person name="Nielsen P.H."/>
            <person name="Albertsen M."/>
        </authorList>
    </citation>
    <scope>NUCLEOTIDE SEQUENCE [LARGE SCALE GENOMIC DNA]</scope>
    <source>
        <strain evidence="13">Ribe_18-Q3-R11-54_MAXAC.273</strain>
    </source>
</reference>
<sequence length="377" mass="42341">MAGIYIHIPFCKRACHYCDFHFSTSFQKKDEMIGIIVKEILLQTGYLEGQGIGTIYFGGGTPSAVPPSDIKMIIDTIGQKFNVSADVEITLETNPDDIRAEALMAWSEIGINRLSIGIQAFQEDLLKAWNRSHTSGQAKDAIALSQQAGFINITADLIYGGQGLTDEDWIQNVQTLIDSGIPHISSYALTVEKGTALAHQISVGKVKAPEDEQSNRQYSILQSMLKLNGFEQYEVSNFSKPGLESKHNMSYWSGAHYLGIGPSAHSFNGVSRQWNIANNIKYIHSLDEDIIPFEKEMLTDEQRYNEIVMTGLRTSHGIDMNRVKGIDVRFEKYLNDVIHDLKLEEKLFKNEFGNWTLKPEYYFFADGIAAELFYSPG</sequence>
<keyword evidence="8 10" id="KW-0411">Iron-sulfur</keyword>
<evidence type="ECO:0000259" key="12">
    <source>
        <dbReference type="PROSITE" id="PS51918"/>
    </source>
</evidence>
<keyword evidence="5 10" id="KW-0949">S-adenosyl-L-methionine</keyword>
<dbReference type="InterPro" id="IPR004559">
    <property type="entry name" value="HemW-like"/>
</dbReference>
<evidence type="ECO:0000256" key="2">
    <source>
        <dbReference type="ARBA" id="ARBA00006100"/>
    </source>
</evidence>
<dbReference type="SFLD" id="SFLDF00562">
    <property type="entry name" value="HemN-like__clustered_with_heat"/>
    <property type="match status" value="1"/>
</dbReference>
<name>A0A9D7STD7_9BACT</name>
<dbReference type="Pfam" id="PF06969">
    <property type="entry name" value="HemN_C"/>
    <property type="match status" value="1"/>
</dbReference>
<dbReference type="InterPro" id="IPR001772">
    <property type="entry name" value="KA1_dom"/>
</dbReference>